<organism evidence="2">
    <name type="scientific">Prosthecochloris aestuarii</name>
    <dbReference type="NCBI Taxonomy" id="1102"/>
    <lineage>
        <taxon>Bacteria</taxon>
        <taxon>Pseudomonadati</taxon>
        <taxon>Chlorobiota</taxon>
        <taxon>Chlorobiia</taxon>
        <taxon>Chlorobiales</taxon>
        <taxon>Chlorobiaceae</taxon>
        <taxon>Prosthecochloris</taxon>
    </lineage>
</organism>
<protein>
    <submittedName>
        <fullName evidence="2">Uncharacterized protein</fullName>
    </submittedName>
</protein>
<sequence>MTGKTEHINSIEERLHELEESITRRQKELKERAVLLKEGLHDELSPEELVRKYPFQFTAASLLAGFITGKAIRAISGPPAPTAPARTTEPSEFRSALGNIGADILHSGKDLAFTYLRYYLDRKIKGSER</sequence>
<feature type="coiled-coil region" evidence="1">
    <location>
        <begin position="1"/>
        <end position="28"/>
    </location>
</feature>
<dbReference type="EMBL" id="DSBW01000217">
    <property type="protein sequence ID" value="HED31911.1"/>
    <property type="molecule type" value="Genomic_DNA"/>
</dbReference>
<dbReference type="Proteomes" id="UP000886335">
    <property type="component" value="Unassembled WGS sequence"/>
</dbReference>
<gene>
    <name evidence="2" type="ORF">ENN50_09605</name>
</gene>
<reference evidence="2" key="1">
    <citation type="journal article" date="2020" name="mSystems">
        <title>Genome- and Community-Level Interaction Insights into Carbon Utilization and Element Cycling Functions of Hydrothermarchaeota in Hydrothermal Sediment.</title>
        <authorList>
            <person name="Zhou Z."/>
            <person name="Liu Y."/>
            <person name="Xu W."/>
            <person name="Pan J."/>
            <person name="Luo Z.H."/>
            <person name="Li M."/>
        </authorList>
    </citation>
    <scope>NUCLEOTIDE SEQUENCE [LARGE SCALE GENOMIC DNA]</scope>
    <source>
        <strain evidence="2">SpSt-1181</strain>
    </source>
</reference>
<evidence type="ECO:0000256" key="1">
    <source>
        <dbReference type="SAM" id="Coils"/>
    </source>
</evidence>
<comment type="caution">
    <text evidence="2">The sequence shown here is derived from an EMBL/GenBank/DDBJ whole genome shotgun (WGS) entry which is preliminary data.</text>
</comment>
<dbReference type="AlphaFoldDB" id="A0A831SQP4"/>
<accession>A0A831SQP4</accession>
<keyword evidence="1" id="KW-0175">Coiled coil</keyword>
<evidence type="ECO:0000313" key="2">
    <source>
        <dbReference type="EMBL" id="HED31911.1"/>
    </source>
</evidence>
<name>A0A831SQP4_PROAE</name>
<proteinExistence type="predicted"/>